<dbReference type="PANTHER" id="PTHR47338:SF10">
    <property type="entry name" value="TRANSCRIPTION FACTOR DOMAIN-CONTAINING PROTEIN-RELATED"/>
    <property type="match status" value="1"/>
</dbReference>
<feature type="region of interest" description="Disordered" evidence="6">
    <location>
        <begin position="347"/>
        <end position="366"/>
    </location>
</feature>
<accession>A0A1J7IDI7</accession>
<dbReference type="GO" id="GO:0008270">
    <property type="term" value="F:zinc ion binding"/>
    <property type="evidence" value="ECO:0007669"/>
    <property type="project" value="InterPro"/>
</dbReference>
<dbReference type="CDD" id="cd00067">
    <property type="entry name" value="GAL4"/>
    <property type="match status" value="1"/>
</dbReference>
<dbReference type="SMART" id="SM00066">
    <property type="entry name" value="GAL4"/>
    <property type="match status" value="1"/>
</dbReference>
<dbReference type="EMBL" id="KV875102">
    <property type="protein sequence ID" value="OIW25477.1"/>
    <property type="molecule type" value="Genomic_DNA"/>
</dbReference>
<keyword evidence="4" id="KW-0804">Transcription</keyword>
<dbReference type="AlphaFoldDB" id="A0A1J7IDI7"/>
<dbReference type="InterPro" id="IPR007219">
    <property type="entry name" value="XnlR_reg_dom"/>
</dbReference>
<dbReference type="CDD" id="cd12148">
    <property type="entry name" value="fungal_TF_MHR"/>
    <property type="match status" value="1"/>
</dbReference>
<keyword evidence="2" id="KW-0479">Metal-binding</keyword>
<keyword evidence="9" id="KW-1185">Reference proteome</keyword>
<name>A0A1J7IDI7_9PEZI</name>
<evidence type="ECO:0000256" key="5">
    <source>
        <dbReference type="ARBA" id="ARBA00023242"/>
    </source>
</evidence>
<evidence type="ECO:0000313" key="9">
    <source>
        <dbReference type="Proteomes" id="UP000182658"/>
    </source>
</evidence>
<dbReference type="Gene3D" id="4.10.240.10">
    <property type="entry name" value="Zn(2)-C6 fungal-type DNA-binding domain"/>
    <property type="match status" value="1"/>
</dbReference>
<reference evidence="8 9" key="1">
    <citation type="submission" date="2016-10" db="EMBL/GenBank/DDBJ databases">
        <title>Draft genome sequence of Coniochaeta ligniaria NRRL30616, a lignocellulolytic fungus for bioabatement of inhibitors in plant biomass hydrolysates.</title>
        <authorList>
            <consortium name="DOE Joint Genome Institute"/>
            <person name="Jimenez D.J."/>
            <person name="Hector R.E."/>
            <person name="Riley R."/>
            <person name="Sun H."/>
            <person name="Grigoriev I.V."/>
            <person name="Van Elsas J.D."/>
            <person name="Nichols N.N."/>
        </authorList>
    </citation>
    <scope>NUCLEOTIDE SEQUENCE [LARGE SCALE GENOMIC DNA]</scope>
    <source>
        <strain evidence="8 9">NRRL 30616</strain>
    </source>
</reference>
<evidence type="ECO:0000313" key="8">
    <source>
        <dbReference type="EMBL" id="OIW25477.1"/>
    </source>
</evidence>
<dbReference type="SUPFAM" id="SSF57701">
    <property type="entry name" value="Zn2/Cys6 DNA-binding domain"/>
    <property type="match status" value="1"/>
</dbReference>
<dbReference type="GO" id="GO:0005634">
    <property type="term" value="C:nucleus"/>
    <property type="evidence" value="ECO:0007669"/>
    <property type="project" value="UniProtKB-SubCell"/>
</dbReference>
<evidence type="ECO:0000256" key="4">
    <source>
        <dbReference type="ARBA" id="ARBA00023163"/>
    </source>
</evidence>
<dbReference type="STRING" id="1408157.A0A1J7IDI7"/>
<feature type="region of interest" description="Disordered" evidence="6">
    <location>
        <begin position="1"/>
        <end position="22"/>
    </location>
</feature>
<keyword evidence="5" id="KW-0539">Nucleus</keyword>
<dbReference type="Proteomes" id="UP000182658">
    <property type="component" value="Unassembled WGS sequence"/>
</dbReference>
<dbReference type="PROSITE" id="PS50048">
    <property type="entry name" value="ZN2_CY6_FUNGAL_2"/>
    <property type="match status" value="1"/>
</dbReference>
<feature type="compositionally biased region" description="Basic and acidic residues" evidence="6">
    <location>
        <begin position="1"/>
        <end position="15"/>
    </location>
</feature>
<comment type="subcellular location">
    <subcellularLocation>
        <location evidence="1">Nucleus</location>
    </subcellularLocation>
</comment>
<proteinExistence type="predicted"/>
<dbReference type="OrthoDB" id="3037908at2759"/>
<dbReference type="Pfam" id="PF00172">
    <property type="entry name" value="Zn_clus"/>
    <property type="match status" value="1"/>
</dbReference>
<dbReference type="SMART" id="SM00906">
    <property type="entry name" value="Fungal_trans"/>
    <property type="match status" value="1"/>
</dbReference>
<evidence type="ECO:0000256" key="6">
    <source>
        <dbReference type="SAM" id="MobiDB-lite"/>
    </source>
</evidence>
<dbReference type="PROSITE" id="PS00463">
    <property type="entry name" value="ZN2_CY6_FUNGAL_1"/>
    <property type="match status" value="1"/>
</dbReference>
<evidence type="ECO:0000256" key="2">
    <source>
        <dbReference type="ARBA" id="ARBA00022723"/>
    </source>
</evidence>
<gene>
    <name evidence="8" type="ORF">CONLIGDRAFT_691537</name>
</gene>
<evidence type="ECO:0000256" key="1">
    <source>
        <dbReference type="ARBA" id="ARBA00004123"/>
    </source>
</evidence>
<dbReference type="InterPro" id="IPR050815">
    <property type="entry name" value="TF_fung"/>
</dbReference>
<keyword evidence="3" id="KW-0805">Transcription regulation</keyword>
<sequence>MDTEENRLEHDEPESHSGSTLTGQLSCLQCRSRKLRCDRKRPHCDRCVKQNELCSYPGSKQRALGRRKTVRELEERIAPVMDPGMSDAPQESANQLISLGLFEQLPPFEVIDELTALYFQNIHAGAPMLHQASYAASLRLPPHMRPPMCLQYIVMASAAATSATHRHLSEPFYQRARVYAEADELKGQGEIFTTVAHVQSWCLISGYECHVYAMFTRASTSLCRAVRIAQMLKMHQLDIQEPESLHSGLPKPRNVIEAEERRRTWWVVFLADRYLTSTTGWPSLIDERHIQTNLPSTEESFAAGADETTGALSKGLQELEQGQSTSISSLAIRILAANELLHVLDHSSRQSEDDRPDDTQSGPFWRRQRQIDADLSTLIIFLPEKLHLSRNPRSLDAILVHVSTNMATIHLHRTALGVIQRHSLNPRLAVQSQERLHPAAEGILAVFRAAGDGISTAIRNPILSFAAYMAATVFLDDHFQALGQGQSQQSEANLDFLANILLFFGKSSSLVRANAFQLAADMKRTGYDASMMDKVMPLFATSGAPASEILMPRSKGLPMVFCPALTSMPTPLDGGAFSFPVGSGFQGYDTSNISIPLSDDLITGFNTLGGGTMPTMLEGNAPNGLISQLVMEPGDFTI</sequence>
<dbReference type="GO" id="GO:0006351">
    <property type="term" value="P:DNA-templated transcription"/>
    <property type="evidence" value="ECO:0007669"/>
    <property type="project" value="InterPro"/>
</dbReference>
<dbReference type="InterPro" id="IPR001138">
    <property type="entry name" value="Zn2Cys6_DnaBD"/>
</dbReference>
<evidence type="ECO:0000259" key="7">
    <source>
        <dbReference type="PROSITE" id="PS50048"/>
    </source>
</evidence>
<feature type="domain" description="Zn(2)-C6 fungal-type" evidence="7">
    <location>
        <begin position="26"/>
        <end position="56"/>
    </location>
</feature>
<dbReference type="PANTHER" id="PTHR47338">
    <property type="entry name" value="ZN(II)2CYS6 TRANSCRIPTION FACTOR (EUROFUNG)-RELATED"/>
    <property type="match status" value="1"/>
</dbReference>
<evidence type="ECO:0000256" key="3">
    <source>
        <dbReference type="ARBA" id="ARBA00023015"/>
    </source>
</evidence>
<dbReference type="InterPro" id="IPR036864">
    <property type="entry name" value="Zn2-C6_fun-type_DNA-bd_sf"/>
</dbReference>
<dbReference type="GO" id="GO:0000981">
    <property type="term" value="F:DNA-binding transcription factor activity, RNA polymerase II-specific"/>
    <property type="evidence" value="ECO:0007669"/>
    <property type="project" value="InterPro"/>
</dbReference>
<organism evidence="8 9">
    <name type="scientific">Coniochaeta ligniaria NRRL 30616</name>
    <dbReference type="NCBI Taxonomy" id="1408157"/>
    <lineage>
        <taxon>Eukaryota</taxon>
        <taxon>Fungi</taxon>
        <taxon>Dikarya</taxon>
        <taxon>Ascomycota</taxon>
        <taxon>Pezizomycotina</taxon>
        <taxon>Sordariomycetes</taxon>
        <taxon>Sordariomycetidae</taxon>
        <taxon>Coniochaetales</taxon>
        <taxon>Coniochaetaceae</taxon>
        <taxon>Coniochaeta</taxon>
    </lineage>
</organism>
<dbReference type="GO" id="GO:0003677">
    <property type="term" value="F:DNA binding"/>
    <property type="evidence" value="ECO:0007669"/>
    <property type="project" value="InterPro"/>
</dbReference>
<dbReference type="InParanoid" id="A0A1J7IDI7"/>
<protein>
    <recommendedName>
        <fullName evidence="7">Zn(2)-C6 fungal-type domain-containing protein</fullName>
    </recommendedName>
</protein>
<dbReference type="Pfam" id="PF04082">
    <property type="entry name" value="Fungal_trans"/>
    <property type="match status" value="1"/>
</dbReference>